<evidence type="ECO:0000313" key="1">
    <source>
        <dbReference type="EMBL" id="GIX69486.1"/>
    </source>
</evidence>
<gene>
    <name evidence="1" type="ORF">CEXT_61781</name>
</gene>
<keyword evidence="2" id="KW-1185">Reference proteome</keyword>
<dbReference type="Proteomes" id="UP001054945">
    <property type="component" value="Unassembled WGS sequence"/>
</dbReference>
<protein>
    <submittedName>
        <fullName evidence="1">Uncharacterized protein</fullName>
    </submittedName>
</protein>
<accession>A0AAV4MBN8</accession>
<dbReference type="AlphaFoldDB" id="A0AAV4MBN8"/>
<evidence type="ECO:0000313" key="2">
    <source>
        <dbReference type="Proteomes" id="UP001054945"/>
    </source>
</evidence>
<proteinExistence type="predicted"/>
<comment type="caution">
    <text evidence="1">The sequence shown here is derived from an EMBL/GenBank/DDBJ whole genome shotgun (WGS) entry which is preliminary data.</text>
</comment>
<sequence>MFNNHLSDTEQRLLDHPERYCYRQHSQLSRLAFEPRENFAELVKVRSDGEPLCIICLAKRPLANGDTARNPTMEAPTLSPAMVILSSSPPKYTMFLLTHLNPSSTSHRPEKQTTTRLNAHGQAIVTKGADICSSHSIL</sequence>
<dbReference type="EMBL" id="BPLR01019589">
    <property type="protein sequence ID" value="GIX69486.1"/>
    <property type="molecule type" value="Genomic_DNA"/>
</dbReference>
<reference evidence="1 2" key="1">
    <citation type="submission" date="2021-06" db="EMBL/GenBank/DDBJ databases">
        <title>Caerostris extrusa draft genome.</title>
        <authorList>
            <person name="Kono N."/>
            <person name="Arakawa K."/>
        </authorList>
    </citation>
    <scope>NUCLEOTIDE SEQUENCE [LARGE SCALE GENOMIC DNA]</scope>
</reference>
<name>A0AAV4MBN8_CAEEX</name>
<organism evidence="1 2">
    <name type="scientific">Caerostris extrusa</name>
    <name type="common">Bark spider</name>
    <name type="synonym">Caerostris bankana</name>
    <dbReference type="NCBI Taxonomy" id="172846"/>
    <lineage>
        <taxon>Eukaryota</taxon>
        <taxon>Metazoa</taxon>
        <taxon>Ecdysozoa</taxon>
        <taxon>Arthropoda</taxon>
        <taxon>Chelicerata</taxon>
        <taxon>Arachnida</taxon>
        <taxon>Araneae</taxon>
        <taxon>Araneomorphae</taxon>
        <taxon>Entelegynae</taxon>
        <taxon>Araneoidea</taxon>
        <taxon>Araneidae</taxon>
        <taxon>Caerostris</taxon>
    </lineage>
</organism>